<evidence type="ECO:0000313" key="3">
    <source>
        <dbReference type="EMBL" id="AGF77668.1"/>
    </source>
</evidence>
<proteinExistence type="predicted"/>
<keyword evidence="1" id="KW-0732">Signal</keyword>
<keyword evidence="4" id="KW-1185">Reference proteome</keyword>
<dbReference type="PROSITE" id="PS51781">
    <property type="entry name" value="SH3B"/>
    <property type="match status" value="2"/>
</dbReference>
<dbReference type="eggNOG" id="COG3807">
    <property type="taxonomic scope" value="Bacteria"/>
</dbReference>
<feature type="chain" id="PRO_5004016245" description="SH3b domain-containing protein" evidence="1">
    <location>
        <begin position="24"/>
        <end position="152"/>
    </location>
</feature>
<dbReference type="SMART" id="SM00287">
    <property type="entry name" value="SH3b"/>
    <property type="match status" value="2"/>
</dbReference>
<name>M1P2F4_DESSD</name>
<dbReference type="Pfam" id="PF08239">
    <property type="entry name" value="SH3_3"/>
    <property type="match status" value="2"/>
</dbReference>
<dbReference type="HOGENOM" id="CLU_086360_3_1_7"/>
<dbReference type="AlphaFoldDB" id="M1P2F4"/>
<dbReference type="Gene3D" id="2.30.30.40">
    <property type="entry name" value="SH3 Domains"/>
    <property type="match status" value="2"/>
</dbReference>
<evidence type="ECO:0000256" key="1">
    <source>
        <dbReference type="SAM" id="SignalP"/>
    </source>
</evidence>
<organism evidence="3 4">
    <name type="scientific">Desulfocapsa sulfexigens (strain DSM 10523 / SB164P1)</name>
    <dbReference type="NCBI Taxonomy" id="1167006"/>
    <lineage>
        <taxon>Bacteria</taxon>
        <taxon>Pseudomonadati</taxon>
        <taxon>Thermodesulfobacteriota</taxon>
        <taxon>Desulfobulbia</taxon>
        <taxon>Desulfobulbales</taxon>
        <taxon>Desulfocapsaceae</taxon>
        <taxon>Desulfocapsa</taxon>
    </lineage>
</organism>
<protein>
    <recommendedName>
        <fullName evidence="2">SH3b domain-containing protein</fullName>
    </recommendedName>
</protein>
<evidence type="ECO:0000313" key="4">
    <source>
        <dbReference type="Proteomes" id="UP000011721"/>
    </source>
</evidence>
<dbReference type="PANTHER" id="PTHR34408">
    <property type="entry name" value="FAMILY PROTEIN, PUTATIVE-RELATED"/>
    <property type="match status" value="1"/>
</dbReference>
<reference evidence="4" key="1">
    <citation type="journal article" date="2013" name="Stand. Genomic Sci.">
        <title>Complete genome sequence of Desulfocapsa sulfexigens, a marine deltaproteobacterium specialized in disproportionating inorganic sulfur compounds.</title>
        <authorList>
            <person name="Finster K.W."/>
            <person name="Kjeldsen K.U."/>
            <person name="Kube M."/>
            <person name="Reinhardt R."/>
            <person name="Mussmann M."/>
            <person name="Amann R."/>
            <person name="Schreiber L."/>
        </authorList>
    </citation>
    <scope>NUCLEOTIDE SEQUENCE [LARGE SCALE GENOMIC DNA]</scope>
    <source>
        <strain evidence="4">DSM 10523 / SB164P1</strain>
    </source>
</reference>
<dbReference type="OrthoDB" id="5297720at2"/>
<dbReference type="Proteomes" id="UP000011721">
    <property type="component" value="Chromosome"/>
</dbReference>
<accession>M1P2F4</accession>
<feature type="domain" description="SH3b" evidence="2">
    <location>
        <begin position="23"/>
        <end position="86"/>
    </location>
</feature>
<feature type="domain" description="SH3b" evidence="2">
    <location>
        <begin position="88"/>
        <end position="152"/>
    </location>
</feature>
<dbReference type="KEGG" id="dsf:UWK_01098"/>
<sequence length="152" mass="17250">MMKLKFVLFLTFLGILIFCNVQAEMLSIDGENVQVRSGPGTKYSPKWLYGSGLPVKVLSKKGGWVKIRDFENDTGWVFNKYLKSTPHMVVKVNKGKKKQINIRSGPGTKFDIVGKAYYGVVFETLKQDKGWAKVKHESGLTGWIKRSLLWGY</sequence>
<dbReference type="EMBL" id="CP003985">
    <property type="protein sequence ID" value="AGF77668.1"/>
    <property type="molecule type" value="Genomic_DNA"/>
</dbReference>
<dbReference type="InterPro" id="IPR003646">
    <property type="entry name" value="SH3-like_bac-type"/>
</dbReference>
<dbReference type="RefSeq" id="WP_015403364.1">
    <property type="nucleotide sequence ID" value="NC_020304.1"/>
</dbReference>
<gene>
    <name evidence="3" type="ordered locus">UWK_01098</name>
</gene>
<dbReference type="STRING" id="1167006.UWK_01098"/>
<dbReference type="InterPro" id="IPR052354">
    <property type="entry name" value="Cell_Wall_Dynamics_Protein"/>
</dbReference>
<dbReference type="PANTHER" id="PTHR34408:SF1">
    <property type="entry name" value="GLYCOSYL HYDROLASE FAMILY 19 DOMAIN-CONTAINING PROTEIN HI_1415"/>
    <property type="match status" value="1"/>
</dbReference>
<evidence type="ECO:0000259" key="2">
    <source>
        <dbReference type="PROSITE" id="PS51781"/>
    </source>
</evidence>
<feature type="signal peptide" evidence="1">
    <location>
        <begin position="1"/>
        <end position="23"/>
    </location>
</feature>